<evidence type="ECO:0000313" key="1">
    <source>
        <dbReference type="EMBL" id="RGJ24209.1"/>
    </source>
</evidence>
<dbReference type="InterPro" id="IPR036388">
    <property type="entry name" value="WH-like_DNA-bd_sf"/>
</dbReference>
<comment type="caution">
    <text evidence="1">The sequence shown here is derived from an EMBL/GenBank/DDBJ whole genome shotgun (WGS) entry which is preliminary data.</text>
</comment>
<sequence length="74" mass="8643">MIKFNKRDSKKMLKEVARLRGVSVAEVREEMQLAIEEARNNPDAEKQAEFQRLFGNKTPTPEEFICITSKKLKF</sequence>
<dbReference type="SUPFAM" id="SSF46894">
    <property type="entry name" value="C-terminal effector domain of the bipartite response regulators"/>
    <property type="match status" value="1"/>
</dbReference>
<evidence type="ECO:0000313" key="2">
    <source>
        <dbReference type="Proteomes" id="UP000260655"/>
    </source>
</evidence>
<dbReference type="InterPro" id="IPR016032">
    <property type="entry name" value="Sig_transdc_resp-reg_C-effctor"/>
</dbReference>
<gene>
    <name evidence="1" type="ORF">DXD67_06860</name>
</gene>
<dbReference type="Proteomes" id="UP000260655">
    <property type="component" value="Unassembled WGS sequence"/>
</dbReference>
<dbReference type="RefSeq" id="WP_002317712.1">
    <property type="nucleotide sequence ID" value="NZ_QSOV01000005.1"/>
</dbReference>
<protein>
    <submittedName>
        <fullName evidence="1">Uncharacterized protein</fullName>
    </submittedName>
</protein>
<dbReference type="AlphaFoldDB" id="A0A3E4GR61"/>
<accession>A0A3E4GR61</accession>
<dbReference type="GO" id="GO:0006355">
    <property type="term" value="P:regulation of DNA-templated transcription"/>
    <property type="evidence" value="ECO:0007669"/>
    <property type="project" value="InterPro"/>
</dbReference>
<dbReference type="EMBL" id="QSOV01000005">
    <property type="protein sequence ID" value="RGJ24209.1"/>
    <property type="molecule type" value="Genomic_DNA"/>
</dbReference>
<reference evidence="1 2" key="1">
    <citation type="submission" date="2018-08" db="EMBL/GenBank/DDBJ databases">
        <title>A genome reference for cultivated species of the human gut microbiota.</title>
        <authorList>
            <person name="Zou Y."/>
            <person name="Xue W."/>
            <person name="Luo G."/>
        </authorList>
    </citation>
    <scope>NUCLEOTIDE SEQUENCE [LARGE SCALE GENOMIC DNA]</scope>
    <source>
        <strain evidence="1 2">TM07-19</strain>
    </source>
</reference>
<name>A0A3E4GR61_9FIRM</name>
<organism evidence="1 2">
    <name type="scientific">Coprococcus comes</name>
    <dbReference type="NCBI Taxonomy" id="410072"/>
    <lineage>
        <taxon>Bacteria</taxon>
        <taxon>Bacillati</taxon>
        <taxon>Bacillota</taxon>
        <taxon>Clostridia</taxon>
        <taxon>Lachnospirales</taxon>
        <taxon>Lachnospiraceae</taxon>
        <taxon>Coprococcus</taxon>
    </lineage>
</organism>
<dbReference type="GO" id="GO:0003677">
    <property type="term" value="F:DNA binding"/>
    <property type="evidence" value="ECO:0007669"/>
    <property type="project" value="InterPro"/>
</dbReference>
<proteinExistence type="predicted"/>
<dbReference type="Gene3D" id="1.10.10.10">
    <property type="entry name" value="Winged helix-like DNA-binding domain superfamily/Winged helix DNA-binding domain"/>
    <property type="match status" value="1"/>
</dbReference>